<dbReference type="PANTHER" id="PTHR48090">
    <property type="entry name" value="UNDECAPRENYL-PHOSPHATE 4-DEOXY-4-FORMAMIDO-L-ARABINOSE TRANSFERASE-RELATED"/>
    <property type="match status" value="1"/>
</dbReference>
<keyword evidence="3" id="KW-1185">Reference proteome</keyword>
<dbReference type="Gene3D" id="3.90.550.10">
    <property type="entry name" value="Spore Coat Polysaccharide Biosynthesis Protein SpsA, Chain A"/>
    <property type="match status" value="1"/>
</dbReference>
<dbReference type="RefSeq" id="WP_310929095.1">
    <property type="nucleotide sequence ID" value="NZ_JAMQOQ010000003.1"/>
</dbReference>
<protein>
    <submittedName>
        <fullName evidence="2">Glycosyltransferase family 2 protein</fullName>
    </submittedName>
</protein>
<evidence type="ECO:0000313" key="2">
    <source>
        <dbReference type="EMBL" id="MDS0295230.1"/>
    </source>
</evidence>
<reference evidence="2 3" key="1">
    <citation type="submission" date="2022-06" db="EMBL/GenBank/DDBJ databases">
        <title>Halogeometricum sp. a new haloarchaeum isolate from saline soil.</title>
        <authorList>
            <person name="Strakova D."/>
            <person name="Galisteo C."/>
            <person name="Sanchez-Porro C."/>
            <person name="Ventosa A."/>
        </authorList>
    </citation>
    <scope>NUCLEOTIDE SEQUENCE [LARGE SCALE GENOMIC DNA]</scope>
    <source>
        <strain evidence="3">S3BR25-2</strain>
    </source>
</reference>
<dbReference type="EMBL" id="JAMQOQ010000003">
    <property type="protein sequence ID" value="MDS0295230.1"/>
    <property type="molecule type" value="Genomic_DNA"/>
</dbReference>
<proteinExistence type="predicted"/>
<gene>
    <name evidence="2" type="ORF">NDI79_13690</name>
</gene>
<sequence>MYKNATVGLVVPAYNEEGKVGTVIDTVPAYVDRIYVVDDGSTDGTWAEITAHADEGNRKTTPEADRFDERFVPIRHEENRGVGGAIKTGYLRAREERIDVTAVVGGDGQMHPDELGRYLDPIVDGTAEYAKGSRFSSPEDMVGIPPFRLVGNLTLSYLTKYASGYWFLMDSQNGYAAISLHALEEIDLEGMYEYYGYCNDLLVKLNLEDLRVADVPRSAEFAYSEGWDSHIDYAEYVPRVSWMLLRNFVGRLYRKHLLRERDPFVLCYGAGVGLVLKSIRDRVGSGDERSTPWLSTVGGVLLFLLGTLLDARANRDLCVRVDRDSARGDDAVQRRPTDRQRND</sequence>
<dbReference type="InterPro" id="IPR029044">
    <property type="entry name" value="Nucleotide-diphossugar_trans"/>
</dbReference>
<accession>A0ABU2G368</accession>
<dbReference type="InterPro" id="IPR001173">
    <property type="entry name" value="Glyco_trans_2-like"/>
</dbReference>
<feature type="domain" description="Glycosyltransferase 2-like" evidence="1">
    <location>
        <begin position="10"/>
        <end position="186"/>
    </location>
</feature>
<dbReference type="PANTHER" id="PTHR48090:SF7">
    <property type="entry name" value="RFBJ PROTEIN"/>
    <property type="match status" value="1"/>
</dbReference>
<dbReference type="Proteomes" id="UP001254813">
    <property type="component" value="Unassembled WGS sequence"/>
</dbReference>
<comment type="caution">
    <text evidence="2">The sequence shown here is derived from an EMBL/GenBank/DDBJ whole genome shotgun (WGS) entry which is preliminary data.</text>
</comment>
<dbReference type="InterPro" id="IPR050256">
    <property type="entry name" value="Glycosyltransferase_2"/>
</dbReference>
<dbReference type="CDD" id="cd04179">
    <property type="entry name" value="DPM_DPG-synthase_like"/>
    <property type="match status" value="1"/>
</dbReference>
<organism evidence="2 3">
    <name type="scientific">Halogeometricum luteum</name>
    <dbReference type="NCBI Taxonomy" id="2950537"/>
    <lineage>
        <taxon>Archaea</taxon>
        <taxon>Methanobacteriati</taxon>
        <taxon>Methanobacteriota</taxon>
        <taxon>Stenosarchaea group</taxon>
        <taxon>Halobacteria</taxon>
        <taxon>Halobacteriales</taxon>
        <taxon>Haloferacaceae</taxon>
        <taxon>Halogeometricum</taxon>
    </lineage>
</organism>
<dbReference type="Pfam" id="PF00535">
    <property type="entry name" value="Glycos_transf_2"/>
    <property type="match status" value="1"/>
</dbReference>
<name>A0ABU2G368_9EURY</name>
<evidence type="ECO:0000313" key="3">
    <source>
        <dbReference type="Proteomes" id="UP001254813"/>
    </source>
</evidence>
<evidence type="ECO:0000259" key="1">
    <source>
        <dbReference type="Pfam" id="PF00535"/>
    </source>
</evidence>
<dbReference type="SUPFAM" id="SSF53448">
    <property type="entry name" value="Nucleotide-diphospho-sugar transferases"/>
    <property type="match status" value="1"/>
</dbReference>